<proteinExistence type="predicted"/>
<comment type="caution">
    <text evidence="1">The sequence shown here is derived from an EMBL/GenBank/DDBJ whole genome shotgun (WGS) entry which is preliminary data.</text>
</comment>
<name>A0ABS9D2X8_9RHOB</name>
<organism evidence="1 2">
    <name type="scientific">Octadecabacter dasysiphoniae</name>
    <dbReference type="NCBI Taxonomy" id="2909341"/>
    <lineage>
        <taxon>Bacteria</taxon>
        <taxon>Pseudomonadati</taxon>
        <taxon>Pseudomonadota</taxon>
        <taxon>Alphaproteobacteria</taxon>
        <taxon>Rhodobacterales</taxon>
        <taxon>Roseobacteraceae</taxon>
        <taxon>Octadecabacter</taxon>
    </lineage>
</organism>
<keyword evidence="2" id="KW-1185">Reference proteome</keyword>
<gene>
    <name evidence="1" type="ORF">L0664_17040</name>
</gene>
<dbReference type="RefSeq" id="WP_235227101.1">
    <property type="nucleotide sequence ID" value="NZ_JAKGAQ010000005.1"/>
</dbReference>
<dbReference type="Proteomes" id="UP001200557">
    <property type="component" value="Unassembled WGS sequence"/>
</dbReference>
<accession>A0ABS9D2X8</accession>
<protein>
    <recommendedName>
        <fullName evidence="3">DUF1127 domain-containing protein</fullName>
    </recommendedName>
</protein>
<evidence type="ECO:0008006" key="3">
    <source>
        <dbReference type="Google" id="ProtNLM"/>
    </source>
</evidence>
<reference evidence="1 2" key="1">
    <citation type="submission" date="2022-01" db="EMBL/GenBank/DDBJ databases">
        <title>Octadecabacter sp. nov., isolated from a marine alga.</title>
        <authorList>
            <person name="Jin M.S."/>
            <person name="Kim H.M."/>
            <person name="Han D.M."/>
            <person name="Jung J.J."/>
            <person name="Jeon C.O."/>
        </authorList>
    </citation>
    <scope>NUCLEOTIDE SEQUENCE [LARGE SCALE GENOMIC DNA]</scope>
    <source>
        <strain evidence="1 2">G9-8</strain>
    </source>
</reference>
<evidence type="ECO:0000313" key="2">
    <source>
        <dbReference type="Proteomes" id="UP001200557"/>
    </source>
</evidence>
<dbReference type="EMBL" id="JAKGAQ010000005">
    <property type="protein sequence ID" value="MCF2872776.1"/>
    <property type="molecule type" value="Genomic_DNA"/>
</dbReference>
<evidence type="ECO:0000313" key="1">
    <source>
        <dbReference type="EMBL" id="MCF2872776.1"/>
    </source>
</evidence>
<sequence>MTLMTNLRDRLAKRAAYNRTRYEIANLPTELAIVDLGLFPSDADAIATRAVYG</sequence>